<protein>
    <submittedName>
        <fullName evidence="1">Uncharacterized protein</fullName>
    </submittedName>
</protein>
<gene>
    <name evidence="1" type="ORF">L3Q82_013200</name>
</gene>
<accession>A0ACB8W1C7</accession>
<evidence type="ECO:0000313" key="2">
    <source>
        <dbReference type="Proteomes" id="UP000831701"/>
    </source>
</evidence>
<reference evidence="1" key="1">
    <citation type="submission" date="2022-04" db="EMBL/GenBank/DDBJ databases">
        <title>Jade perch genome.</title>
        <authorList>
            <person name="Chao B."/>
        </authorList>
    </citation>
    <scope>NUCLEOTIDE SEQUENCE</scope>
    <source>
        <strain evidence="1">CB-2022</strain>
    </source>
</reference>
<keyword evidence="2" id="KW-1185">Reference proteome</keyword>
<proteinExistence type="predicted"/>
<sequence length="194" mass="21965">MFTFPQETNTAQVRLTTSRQNLRAVTVCLRSFTDLRRAHSLFSLATPSAFNDLLIYKERTGSEISLNIRNQAVIFAGQDYKLNTWHSVCSTWDSASGLVQLWLDGKPSIRRFSSVSNINGAIIIVLGQDQDSHGGAFDINQSFVGMMSDVHMWDYTLSPSEIQNYTDDLNITPGNVLNWRALFVPNRWKSADRR</sequence>
<dbReference type="Proteomes" id="UP000831701">
    <property type="component" value="Chromosome 16"/>
</dbReference>
<evidence type="ECO:0000313" key="1">
    <source>
        <dbReference type="EMBL" id="KAI3360997.1"/>
    </source>
</evidence>
<dbReference type="EMBL" id="CM041546">
    <property type="protein sequence ID" value="KAI3360997.1"/>
    <property type="molecule type" value="Genomic_DNA"/>
</dbReference>
<organism evidence="1 2">
    <name type="scientific">Scortum barcoo</name>
    <name type="common">barcoo grunter</name>
    <dbReference type="NCBI Taxonomy" id="214431"/>
    <lineage>
        <taxon>Eukaryota</taxon>
        <taxon>Metazoa</taxon>
        <taxon>Chordata</taxon>
        <taxon>Craniata</taxon>
        <taxon>Vertebrata</taxon>
        <taxon>Euteleostomi</taxon>
        <taxon>Actinopterygii</taxon>
        <taxon>Neopterygii</taxon>
        <taxon>Teleostei</taxon>
        <taxon>Neoteleostei</taxon>
        <taxon>Acanthomorphata</taxon>
        <taxon>Eupercaria</taxon>
        <taxon>Centrarchiformes</taxon>
        <taxon>Terapontoidei</taxon>
        <taxon>Terapontidae</taxon>
        <taxon>Scortum</taxon>
    </lineage>
</organism>
<name>A0ACB8W1C7_9TELE</name>
<comment type="caution">
    <text evidence="1">The sequence shown here is derived from an EMBL/GenBank/DDBJ whole genome shotgun (WGS) entry which is preliminary data.</text>
</comment>